<sequence length="72" mass="7803">MAKAGALIINNELAACVASVCRRRKNCKSYAAVPLDQIVKANAEAKGNGHEVFEDFPLFESAFKKTELGSFL</sequence>
<protein>
    <submittedName>
        <fullName evidence="1">Uncharacterized protein</fullName>
    </submittedName>
</protein>
<keyword evidence="2" id="KW-1185">Reference proteome</keyword>
<name>A0A2K8L459_MARES</name>
<dbReference type="AlphaFoldDB" id="A0A2K8L459"/>
<proteinExistence type="predicted"/>
<gene>
    <name evidence="1" type="ORF">Ga0123461_2216</name>
</gene>
<dbReference type="EMBL" id="CP018799">
    <property type="protein sequence ID" value="ATX80621.1"/>
    <property type="molecule type" value="Genomic_DNA"/>
</dbReference>
<dbReference type="Proteomes" id="UP000231701">
    <property type="component" value="Chromosome"/>
</dbReference>
<evidence type="ECO:0000313" key="2">
    <source>
        <dbReference type="Proteomes" id="UP000231701"/>
    </source>
</evidence>
<organism evidence="1 2">
    <name type="scientific">Mariprofundus aestuarium</name>
    <dbReference type="NCBI Taxonomy" id="1921086"/>
    <lineage>
        <taxon>Bacteria</taxon>
        <taxon>Pseudomonadati</taxon>
        <taxon>Pseudomonadota</taxon>
        <taxon>Candidatius Mariprofundia</taxon>
        <taxon>Mariprofundales</taxon>
        <taxon>Mariprofundaceae</taxon>
        <taxon>Mariprofundus</taxon>
    </lineage>
</organism>
<dbReference type="OrthoDB" id="5297694at2"/>
<dbReference type="KEGG" id="maes:Ga0123461_2216"/>
<accession>A0A2K8L459</accession>
<reference evidence="1 2" key="1">
    <citation type="submission" date="2016-12" db="EMBL/GenBank/DDBJ databases">
        <title>Isolation and genomic insights into novel planktonic Zetaproteobacteria from stratified waters of the Chesapeake Bay.</title>
        <authorList>
            <person name="McAllister S.M."/>
            <person name="Kato S."/>
            <person name="Chan C.S."/>
            <person name="Chiu B.K."/>
            <person name="Field E.K."/>
        </authorList>
    </citation>
    <scope>NUCLEOTIDE SEQUENCE [LARGE SCALE GENOMIC DNA]</scope>
    <source>
        <strain evidence="1 2">CP-5</strain>
    </source>
</reference>
<evidence type="ECO:0000313" key="1">
    <source>
        <dbReference type="EMBL" id="ATX80621.1"/>
    </source>
</evidence>
<dbReference type="RefSeq" id="WP_100278369.1">
    <property type="nucleotide sequence ID" value="NZ_CP018799.1"/>
</dbReference>